<dbReference type="PANTHER" id="PTHR40730">
    <property type="entry name" value="TRANSCRIPTIONAL REGULATOR PROTEIN-LIKE PROTEIN"/>
    <property type="match status" value="1"/>
</dbReference>
<name>A0A133V8C6_9EURY</name>
<accession>A0A133V8C6</accession>
<dbReference type="InterPro" id="IPR001387">
    <property type="entry name" value="Cro/C1-type_HTH"/>
</dbReference>
<organism evidence="2 3">
    <name type="scientific">candidate division MSBL1 archaeon SCGC-AAA261D19</name>
    <dbReference type="NCBI Taxonomy" id="1698273"/>
    <lineage>
        <taxon>Archaea</taxon>
        <taxon>Methanobacteriati</taxon>
        <taxon>Methanobacteriota</taxon>
        <taxon>candidate division MSBL1</taxon>
    </lineage>
</organism>
<dbReference type="AlphaFoldDB" id="A0A133V8C6"/>
<dbReference type="Proteomes" id="UP000070400">
    <property type="component" value="Unassembled WGS sequence"/>
</dbReference>
<dbReference type="InterPro" id="IPR010982">
    <property type="entry name" value="Lambda_DNA-bd_dom_sf"/>
</dbReference>
<dbReference type="EMBL" id="LHXX01000008">
    <property type="protein sequence ID" value="KXB02662.1"/>
    <property type="molecule type" value="Genomic_DNA"/>
</dbReference>
<protein>
    <recommendedName>
        <fullName evidence="1">HTH cro/C1-type domain-containing protein</fullName>
    </recommendedName>
</protein>
<comment type="caution">
    <text evidence="2">The sequence shown here is derived from an EMBL/GenBank/DDBJ whole genome shotgun (WGS) entry which is preliminary data.</text>
</comment>
<dbReference type="Gene3D" id="1.10.260.40">
    <property type="entry name" value="lambda repressor-like DNA-binding domains"/>
    <property type="match status" value="1"/>
</dbReference>
<evidence type="ECO:0000313" key="3">
    <source>
        <dbReference type="Proteomes" id="UP000070400"/>
    </source>
</evidence>
<dbReference type="CDD" id="cd00093">
    <property type="entry name" value="HTH_XRE"/>
    <property type="match status" value="1"/>
</dbReference>
<proteinExistence type="predicted"/>
<dbReference type="SUPFAM" id="SSF47413">
    <property type="entry name" value="lambda repressor-like DNA-binding domains"/>
    <property type="match status" value="1"/>
</dbReference>
<gene>
    <name evidence="2" type="ORF">AKJ43_01040</name>
</gene>
<feature type="domain" description="HTH cro/C1-type" evidence="1">
    <location>
        <begin position="21"/>
        <end position="49"/>
    </location>
</feature>
<dbReference type="Pfam" id="PF13412">
    <property type="entry name" value="HTH_24"/>
    <property type="match status" value="1"/>
</dbReference>
<evidence type="ECO:0000313" key="2">
    <source>
        <dbReference type="EMBL" id="KXB02662.1"/>
    </source>
</evidence>
<reference evidence="2 3" key="1">
    <citation type="journal article" date="2016" name="Sci. Rep.">
        <title>Metabolic traits of an uncultured archaeal lineage -MSBL1- from brine pools of the Red Sea.</title>
        <authorList>
            <person name="Mwirichia R."/>
            <person name="Alam I."/>
            <person name="Rashid M."/>
            <person name="Vinu M."/>
            <person name="Ba-Alawi W."/>
            <person name="Anthony Kamau A."/>
            <person name="Kamanda Ngugi D."/>
            <person name="Goker M."/>
            <person name="Klenk H.P."/>
            <person name="Bajic V."/>
            <person name="Stingl U."/>
        </authorList>
    </citation>
    <scope>NUCLEOTIDE SEQUENCE [LARGE SCALE GENOMIC DNA]</scope>
    <source>
        <strain evidence="2">SCGC-AAA261D19</strain>
    </source>
</reference>
<dbReference type="PROSITE" id="PS50943">
    <property type="entry name" value="HTH_CROC1"/>
    <property type="match status" value="1"/>
</dbReference>
<keyword evidence="3" id="KW-1185">Reference proteome</keyword>
<sequence>MKPRCKVVVKQVLPAIQERLVKELIQCHKLSQVEIAEKLGITQAAVSQYLSSSRGAGKAEKILKKED</sequence>
<dbReference type="GO" id="GO:0003677">
    <property type="term" value="F:DNA binding"/>
    <property type="evidence" value="ECO:0007669"/>
    <property type="project" value="InterPro"/>
</dbReference>
<evidence type="ECO:0000259" key="1">
    <source>
        <dbReference type="PROSITE" id="PS50943"/>
    </source>
</evidence>